<reference evidence="1" key="1">
    <citation type="submission" date="2021-02" db="EMBL/GenBank/DDBJ databases">
        <authorList>
            <consortium name="DOE Joint Genome Institute"/>
            <person name="Ahrendt S."/>
            <person name="Looney B.P."/>
            <person name="Miyauchi S."/>
            <person name="Morin E."/>
            <person name="Drula E."/>
            <person name="Courty P.E."/>
            <person name="Chicoki N."/>
            <person name="Fauchery L."/>
            <person name="Kohler A."/>
            <person name="Kuo A."/>
            <person name="Labutti K."/>
            <person name="Pangilinan J."/>
            <person name="Lipzen A."/>
            <person name="Riley R."/>
            <person name="Andreopoulos W."/>
            <person name="He G."/>
            <person name="Johnson J."/>
            <person name="Barry K.W."/>
            <person name="Grigoriev I.V."/>
            <person name="Nagy L."/>
            <person name="Hibbett D."/>
            <person name="Henrissat B."/>
            <person name="Matheny P.B."/>
            <person name="Labbe J."/>
            <person name="Martin F."/>
        </authorList>
    </citation>
    <scope>NUCLEOTIDE SEQUENCE</scope>
    <source>
        <strain evidence="1">EC-137</strain>
    </source>
</reference>
<evidence type="ECO:0000313" key="1">
    <source>
        <dbReference type="EMBL" id="KAI0029393.1"/>
    </source>
</evidence>
<comment type="caution">
    <text evidence="1">The sequence shown here is derived from an EMBL/GenBank/DDBJ whole genome shotgun (WGS) entry which is preliminary data.</text>
</comment>
<accession>A0ACB8QCG0</accession>
<protein>
    <submittedName>
        <fullName evidence="1">DNA/RNA polymerase</fullName>
    </submittedName>
</protein>
<dbReference type="EMBL" id="MU273679">
    <property type="protein sequence ID" value="KAI0029393.1"/>
    <property type="molecule type" value="Genomic_DNA"/>
</dbReference>
<proteinExistence type="predicted"/>
<name>A0ACB8QCG0_9AGAM</name>
<gene>
    <name evidence="1" type="ORF">K488DRAFT_56491</name>
</gene>
<dbReference type="Proteomes" id="UP000814128">
    <property type="component" value="Unassembled WGS sequence"/>
</dbReference>
<reference evidence="1" key="2">
    <citation type="journal article" date="2022" name="New Phytol.">
        <title>Evolutionary transition to the ectomycorrhizal habit in the genomes of a hyperdiverse lineage of mushroom-forming fungi.</title>
        <authorList>
            <person name="Looney B."/>
            <person name="Miyauchi S."/>
            <person name="Morin E."/>
            <person name="Drula E."/>
            <person name="Courty P.E."/>
            <person name="Kohler A."/>
            <person name="Kuo A."/>
            <person name="LaButti K."/>
            <person name="Pangilinan J."/>
            <person name="Lipzen A."/>
            <person name="Riley R."/>
            <person name="Andreopoulos W."/>
            <person name="He G."/>
            <person name="Johnson J."/>
            <person name="Nolan M."/>
            <person name="Tritt A."/>
            <person name="Barry K.W."/>
            <person name="Grigoriev I.V."/>
            <person name="Nagy L.G."/>
            <person name="Hibbett D."/>
            <person name="Henrissat B."/>
            <person name="Matheny P.B."/>
            <person name="Labbe J."/>
            <person name="Martin F.M."/>
        </authorList>
    </citation>
    <scope>NUCLEOTIDE SEQUENCE</scope>
    <source>
        <strain evidence="1">EC-137</strain>
    </source>
</reference>
<keyword evidence="2" id="KW-1185">Reference proteome</keyword>
<evidence type="ECO:0000313" key="2">
    <source>
        <dbReference type="Proteomes" id="UP000814128"/>
    </source>
</evidence>
<sequence length="646" mass="72214">MFKPPSSKGKGRAEVVIDPDFEDLFPVITYRHVLSPPPGARNPLRVIALCDSDAFYAACEQGRLGIDPSRPLVVRQWEALIAVNYPARKYGISRMSKWKDALEKCPELVVVHVATYREGDTEPQYRENPDTQTHKISLDFYRRESMKILAIFKECLPSGEIEKASIDEAFIDLTTPVREEMLERYPYLRQVPEESSESLDTPLPPPPTPFWDGLGNLVPINPPPSEGEDTQSEHVRTLPEDVPITWHDIALSIGAEIMHGLRAEVRKQLGYTMSAGISRNKFLAKLVASYKKFDSQSILRNAAIPNYLRPLPFQKIRFLGGKLGQALVDEYSVSTVDELMCLRMFADDIQRRFGDESIWIYEIFRGIDRSEVKEKAALNKSMLAAKNLPQPIMKTSDGPSWLRVLAAELVMRLNDIREELPLTWPKTIVLSARKSYTDGKRKQCPFPFANPLTADFVASLAEKLWKEIMGADDSIPLNVRFISLGFTGVDAGEAGQRSLEGFFHQGVPPGRKPPSNSKSASDSKPASGPIASNSKRKRETIDGDGEHDSLSFVCSRCHQRVSAPDTGSLGCEESRVAALGRARMEHDDFHFAQDLAKKSAPGQPSLRVSDGRQQLEESGSSRPLKRKKGPPSRPKEEGIAKFFVRK</sequence>
<organism evidence="1 2">
    <name type="scientific">Vararia minispora EC-137</name>
    <dbReference type="NCBI Taxonomy" id="1314806"/>
    <lineage>
        <taxon>Eukaryota</taxon>
        <taxon>Fungi</taxon>
        <taxon>Dikarya</taxon>
        <taxon>Basidiomycota</taxon>
        <taxon>Agaricomycotina</taxon>
        <taxon>Agaricomycetes</taxon>
        <taxon>Russulales</taxon>
        <taxon>Lachnocladiaceae</taxon>
        <taxon>Vararia</taxon>
    </lineage>
</organism>